<protein>
    <recommendedName>
        <fullName evidence="4">YD repeat-containing protein</fullName>
    </recommendedName>
</protein>
<keyword evidence="3" id="KW-1185">Reference proteome</keyword>
<evidence type="ECO:0000313" key="2">
    <source>
        <dbReference type="EMBL" id="GGC53905.1"/>
    </source>
</evidence>
<evidence type="ECO:0000256" key="1">
    <source>
        <dbReference type="SAM" id="MobiDB-lite"/>
    </source>
</evidence>
<organism evidence="2 3">
    <name type="scientific">Marivirga lumbricoides</name>
    <dbReference type="NCBI Taxonomy" id="1046115"/>
    <lineage>
        <taxon>Bacteria</taxon>
        <taxon>Pseudomonadati</taxon>
        <taxon>Bacteroidota</taxon>
        <taxon>Cytophagia</taxon>
        <taxon>Cytophagales</taxon>
        <taxon>Marivirgaceae</taxon>
        <taxon>Marivirga</taxon>
    </lineage>
</organism>
<dbReference type="Proteomes" id="UP000636010">
    <property type="component" value="Unassembled WGS sequence"/>
</dbReference>
<gene>
    <name evidence="2" type="ORF">GCM10011506_44420</name>
</gene>
<reference evidence="3" key="1">
    <citation type="journal article" date="2019" name="Int. J. Syst. Evol. Microbiol.">
        <title>The Global Catalogue of Microorganisms (GCM) 10K type strain sequencing project: providing services to taxonomists for standard genome sequencing and annotation.</title>
        <authorList>
            <consortium name="The Broad Institute Genomics Platform"/>
            <consortium name="The Broad Institute Genome Sequencing Center for Infectious Disease"/>
            <person name="Wu L."/>
            <person name="Ma J."/>
        </authorList>
    </citation>
    <scope>NUCLEOTIDE SEQUENCE [LARGE SCALE GENOMIC DNA]</scope>
    <source>
        <strain evidence="3">CGMCC 1.10832</strain>
    </source>
</reference>
<feature type="compositionally biased region" description="Acidic residues" evidence="1">
    <location>
        <begin position="1"/>
        <end position="37"/>
    </location>
</feature>
<proteinExistence type="predicted"/>
<comment type="caution">
    <text evidence="2">The sequence shown here is derived from an EMBL/GenBank/DDBJ whole genome shotgun (WGS) entry which is preliminary data.</text>
</comment>
<dbReference type="EMBL" id="BMEC01000019">
    <property type="protein sequence ID" value="GGC53905.1"/>
    <property type="molecule type" value="Genomic_DNA"/>
</dbReference>
<evidence type="ECO:0000313" key="3">
    <source>
        <dbReference type="Proteomes" id="UP000636010"/>
    </source>
</evidence>
<sequence length="268" mass="31195">MLSCNEEDENVNPDPETEENADSDPETEGDVDNDPEEEKTCLVTKFYTEIYSVNITYDEKEQVDRINYSRLDNGFSVYLDYQYNDESKVSTINYYLEDGTLVGYYTQEYNSDGQLIEETYHEKDSETDEMSFISYQRYSYDEKSRLVRVDYYDALTDEILNHTLYTKFDSVGNFLEVEYYGGDGTLTKISEFTYDDKPNARLSLNGFYYGYEAFYSTPNNITKIVVKNSDDVIVEEDGISFTYSYNPEGYPTKAESGDNTVNYEYNCN</sequence>
<accession>A0ABQ1N934</accession>
<feature type="region of interest" description="Disordered" evidence="1">
    <location>
        <begin position="1"/>
        <end position="38"/>
    </location>
</feature>
<evidence type="ECO:0008006" key="4">
    <source>
        <dbReference type="Google" id="ProtNLM"/>
    </source>
</evidence>
<name>A0ABQ1N934_9BACT</name>